<dbReference type="Pfam" id="PF02780">
    <property type="entry name" value="Transketolase_C"/>
    <property type="match status" value="1"/>
</dbReference>
<keyword evidence="7 10" id="KW-0784">Thiamine biosynthesis</keyword>
<evidence type="ECO:0000313" key="13">
    <source>
        <dbReference type="Proteomes" id="UP000066549"/>
    </source>
</evidence>
<comment type="subunit">
    <text evidence="3 10">Homodimer.</text>
</comment>
<dbReference type="NCBIfam" id="NF003933">
    <property type="entry name" value="PRK05444.2-2"/>
    <property type="match status" value="1"/>
</dbReference>
<dbReference type="HAMAP" id="MF_00315">
    <property type="entry name" value="DXP_synth"/>
    <property type="match status" value="1"/>
</dbReference>
<evidence type="ECO:0000256" key="8">
    <source>
        <dbReference type="ARBA" id="ARBA00023052"/>
    </source>
</evidence>
<evidence type="ECO:0000256" key="2">
    <source>
        <dbReference type="ARBA" id="ARBA00011081"/>
    </source>
</evidence>
<dbReference type="SUPFAM" id="SSF52922">
    <property type="entry name" value="TK C-terminal domain-like"/>
    <property type="match status" value="1"/>
</dbReference>
<name>A0A0H4J131_9PROT</name>
<dbReference type="NCBIfam" id="TIGR00204">
    <property type="entry name" value="dxs"/>
    <property type="match status" value="1"/>
</dbReference>
<accession>A0A0H4J131</accession>
<dbReference type="GO" id="GO:0009228">
    <property type="term" value="P:thiamine biosynthetic process"/>
    <property type="evidence" value="ECO:0007669"/>
    <property type="project" value="UniProtKB-UniRule"/>
</dbReference>
<dbReference type="SMART" id="SM00861">
    <property type="entry name" value="Transket_pyr"/>
    <property type="match status" value="1"/>
</dbReference>
<feature type="binding site" evidence="10">
    <location>
        <position position="286"/>
    </location>
    <ligand>
        <name>thiamine diphosphate</name>
        <dbReference type="ChEBI" id="CHEBI:58937"/>
    </ligand>
</feature>
<dbReference type="EC" id="2.2.1.7" evidence="10"/>
<dbReference type="InterPro" id="IPR005475">
    <property type="entry name" value="Transketolase-like_Pyr-bd"/>
</dbReference>
<dbReference type="Pfam" id="PF13292">
    <property type="entry name" value="DXP_synthase_N"/>
    <property type="match status" value="1"/>
</dbReference>
<feature type="domain" description="Transketolase-like pyrimidine-binding" evidence="11">
    <location>
        <begin position="310"/>
        <end position="473"/>
    </location>
</feature>
<comment type="cofactor">
    <cofactor evidence="10">
        <name>thiamine diphosphate</name>
        <dbReference type="ChEBI" id="CHEBI:58937"/>
    </cofactor>
    <text evidence="10">Binds 1 thiamine pyrophosphate per subunit.</text>
</comment>
<dbReference type="InterPro" id="IPR020826">
    <property type="entry name" value="Transketolase_BS"/>
</dbReference>
<dbReference type="PANTHER" id="PTHR43322">
    <property type="entry name" value="1-D-DEOXYXYLULOSE 5-PHOSPHATE SYNTHASE-RELATED"/>
    <property type="match status" value="1"/>
</dbReference>
<gene>
    <name evidence="10" type="primary">dxs</name>
    <name evidence="12" type="ORF">VI33_01615</name>
</gene>
<comment type="cofactor">
    <cofactor evidence="10">
        <name>Mg(2+)</name>
        <dbReference type="ChEBI" id="CHEBI:18420"/>
    </cofactor>
    <text evidence="10">Binds 1 Mg(2+) ion per subunit.</text>
</comment>
<evidence type="ECO:0000256" key="5">
    <source>
        <dbReference type="ARBA" id="ARBA00022723"/>
    </source>
</evidence>
<reference evidence="12 13" key="1">
    <citation type="submission" date="2015-03" db="EMBL/GenBank/DDBJ databases">
        <title>Comparative analysis of the OM43 clade including a novel species from Red Sea uncovers genomic and metabolic diversity among marine methylotrophs.</title>
        <authorList>
            <person name="Jimenez-Infante F."/>
            <person name="Ngugi D.K."/>
            <person name="Vinu M."/>
            <person name="Alam I."/>
            <person name="Kamau A."/>
            <person name="Blom J."/>
            <person name="Bajic V.B."/>
            <person name="Stingl U."/>
        </authorList>
    </citation>
    <scope>NUCLEOTIDE SEQUENCE [LARGE SCALE GENOMIC DNA]</scope>
    <source>
        <strain evidence="12 13">MBRSH7</strain>
    </source>
</reference>
<dbReference type="GO" id="GO:0008661">
    <property type="term" value="F:1-deoxy-D-xylulose-5-phosphate synthase activity"/>
    <property type="evidence" value="ECO:0007669"/>
    <property type="project" value="UniProtKB-UniRule"/>
</dbReference>
<dbReference type="Proteomes" id="UP000066549">
    <property type="component" value="Chromosome"/>
</dbReference>
<proteinExistence type="inferred from homology"/>
<feature type="binding site" evidence="10">
    <location>
        <position position="150"/>
    </location>
    <ligand>
        <name>Mg(2+)</name>
        <dbReference type="ChEBI" id="CHEBI:18420"/>
    </ligand>
</feature>
<evidence type="ECO:0000313" key="12">
    <source>
        <dbReference type="EMBL" id="AKO65483.1"/>
    </source>
</evidence>
<feature type="binding site" evidence="10">
    <location>
        <begin position="151"/>
        <end position="152"/>
    </location>
    <ligand>
        <name>thiamine diphosphate</name>
        <dbReference type="ChEBI" id="CHEBI:58937"/>
    </ligand>
</feature>
<feature type="binding site" evidence="10">
    <location>
        <position position="179"/>
    </location>
    <ligand>
        <name>thiamine diphosphate</name>
        <dbReference type="ChEBI" id="CHEBI:58937"/>
    </ligand>
</feature>
<evidence type="ECO:0000256" key="1">
    <source>
        <dbReference type="ARBA" id="ARBA00004980"/>
    </source>
</evidence>
<evidence type="ECO:0000259" key="11">
    <source>
        <dbReference type="SMART" id="SM00861"/>
    </source>
</evidence>
<comment type="similarity">
    <text evidence="2 10">Belongs to the transketolase family. DXPS subfamily.</text>
</comment>
<sequence>MTESNKKILNQIDSPRDLKNLSKSELISLAAEIKDFLITSVQETGGHLSSNLGVIELTIALHYIYNSPDDVLIWDVGHQTYVHKILTGRKNKLHTLRQFKGISGFPKRDESVHDHFGTGHSSTSISVALGISEAMLKNKSNNKSIAIIGDGAMTAGMAFEALNNAGESKSNILVILNDNDMSISKNVGALNNYLARLLSGKIYGGIKSTSKQIFERVPSILELAKKTEEHVKGMVTPGTLFEEFGFNYIGPIDGHNIDILLDTLENIKSLNGPQFLHVVTKKGYGYLPAEKDPNKFHGISKKSTSQPNQKTFTQVFEEWVLSYAKKDKKLIAVTPAMADGSGLTTFSKKYPSRFYDVGIAEQHAVTFAAGLAIHGYKPVVAIYSTFMQRAYDQIIHDVALQNIPMLFAIDRAGLVGADGATHTGNFDVSFIRCIPNTIIMHPTNETELKLMLSLGYESSNICFVRYPRGFANDFKNQKSVKIGKAEIIRKGKKLAYLCFGPLINQILPLAEKYDHTVVNMRFSKPLDHAMIKKITSEHEYIVTLEDNVISGGAGSAVLENLSANHLKNKTLLLGYPDYFPEHGSQVEILKTYQLDIESIENKIVNLIS</sequence>
<dbReference type="EMBL" id="CP011002">
    <property type="protein sequence ID" value="AKO65483.1"/>
    <property type="molecule type" value="Genomic_DNA"/>
</dbReference>
<evidence type="ECO:0000256" key="4">
    <source>
        <dbReference type="ARBA" id="ARBA00022679"/>
    </source>
</evidence>
<keyword evidence="6 10" id="KW-0460">Magnesium</keyword>
<dbReference type="UniPathway" id="UPA00064">
    <property type="reaction ID" value="UER00091"/>
</dbReference>
<dbReference type="SUPFAM" id="SSF52518">
    <property type="entry name" value="Thiamin diphosphate-binding fold (THDP-binding)"/>
    <property type="match status" value="2"/>
</dbReference>
<dbReference type="InterPro" id="IPR005477">
    <property type="entry name" value="Dxylulose-5-P_synthase"/>
</dbReference>
<dbReference type="AlphaFoldDB" id="A0A0H4J131"/>
<dbReference type="Gene3D" id="3.40.50.970">
    <property type="match status" value="2"/>
</dbReference>
<dbReference type="PROSITE" id="PS00802">
    <property type="entry name" value="TRANSKETOLASE_2"/>
    <property type="match status" value="1"/>
</dbReference>
<evidence type="ECO:0000256" key="10">
    <source>
        <dbReference type="HAMAP-Rule" id="MF_00315"/>
    </source>
</evidence>
<dbReference type="CDD" id="cd07033">
    <property type="entry name" value="TPP_PYR_DXS_TK_like"/>
    <property type="match status" value="1"/>
</dbReference>
<dbReference type="FunFam" id="3.40.50.970:FF:000005">
    <property type="entry name" value="1-deoxy-D-xylulose-5-phosphate synthase"/>
    <property type="match status" value="1"/>
</dbReference>
<dbReference type="GO" id="GO:0000287">
    <property type="term" value="F:magnesium ion binding"/>
    <property type="evidence" value="ECO:0007669"/>
    <property type="project" value="UniProtKB-UniRule"/>
</dbReference>
<evidence type="ECO:0000256" key="7">
    <source>
        <dbReference type="ARBA" id="ARBA00022977"/>
    </source>
</evidence>
<evidence type="ECO:0000256" key="6">
    <source>
        <dbReference type="ARBA" id="ARBA00022842"/>
    </source>
</evidence>
<dbReference type="OrthoDB" id="9803371at2"/>
<feature type="binding site" evidence="10">
    <location>
        <begin position="119"/>
        <end position="121"/>
    </location>
    <ligand>
        <name>thiamine diphosphate</name>
        <dbReference type="ChEBI" id="CHEBI:58937"/>
    </ligand>
</feature>
<dbReference type="InterPro" id="IPR033248">
    <property type="entry name" value="Transketolase_C"/>
</dbReference>
<evidence type="ECO:0000256" key="9">
    <source>
        <dbReference type="ARBA" id="ARBA00023229"/>
    </source>
</evidence>
<dbReference type="PATRIC" id="fig|1623450.3.peg.321"/>
<keyword evidence="8 10" id="KW-0786">Thiamine pyrophosphate</keyword>
<dbReference type="Pfam" id="PF02779">
    <property type="entry name" value="Transket_pyr"/>
    <property type="match status" value="1"/>
</dbReference>
<dbReference type="GO" id="GO:0005829">
    <property type="term" value="C:cytosol"/>
    <property type="evidence" value="ECO:0007669"/>
    <property type="project" value="TreeGrafter"/>
</dbReference>
<dbReference type="GO" id="GO:0030976">
    <property type="term" value="F:thiamine pyrophosphate binding"/>
    <property type="evidence" value="ECO:0007669"/>
    <property type="project" value="UniProtKB-UniRule"/>
</dbReference>
<dbReference type="GO" id="GO:0019288">
    <property type="term" value="P:isopentenyl diphosphate biosynthetic process, methylerythritol 4-phosphate pathway"/>
    <property type="evidence" value="ECO:0007669"/>
    <property type="project" value="TreeGrafter"/>
</dbReference>
<comment type="catalytic activity">
    <reaction evidence="10">
        <text>D-glyceraldehyde 3-phosphate + pyruvate + H(+) = 1-deoxy-D-xylulose 5-phosphate + CO2</text>
        <dbReference type="Rhea" id="RHEA:12605"/>
        <dbReference type="ChEBI" id="CHEBI:15361"/>
        <dbReference type="ChEBI" id="CHEBI:15378"/>
        <dbReference type="ChEBI" id="CHEBI:16526"/>
        <dbReference type="ChEBI" id="CHEBI:57792"/>
        <dbReference type="ChEBI" id="CHEBI:59776"/>
        <dbReference type="EC" id="2.2.1.7"/>
    </reaction>
</comment>
<organism evidence="12 13">
    <name type="scientific">Methylophilales bacterium MBRS-H7</name>
    <dbReference type="NCBI Taxonomy" id="1623450"/>
    <lineage>
        <taxon>Bacteria</taxon>
        <taxon>Pseudomonadati</taxon>
        <taxon>Pseudomonadota</taxon>
        <taxon>Betaproteobacteria</taxon>
        <taxon>Nitrosomonadales</taxon>
        <taxon>OM43 clade</taxon>
    </lineage>
</organism>
<dbReference type="PANTHER" id="PTHR43322:SF5">
    <property type="entry name" value="1-DEOXY-D-XYLULOSE-5-PHOSPHATE SYNTHASE, CHLOROPLASTIC"/>
    <property type="match status" value="1"/>
</dbReference>
<evidence type="ECO:0000256" key="3">
    <source>
        <dbReference type="ARBA" id="ARBA00011738"/>
    </source>
</evidence>
<protein>
    <recommendedName>
        <fullName evidence="10">1-deoxy-D-xylulose-5-phosphate synthase</fullName>
        <ecNumber evidence="10">2.2.1.7</ecNumber>
    </recommendedName>
    <alternativeName>
        <fullName evidence="10">1-deoxyxylulose-5-phosphate synthase</fullName>
        <shortName evidence="10">DXP synthase</shortName>
        <shortName evidence="10">DXPS</shortName>
    </alternativeName>
</protein>
<comment type="pathway">
    <text evidence="1 10">Metabolic intermediate biosynthesis; 1-deoxy-D-xylulose 5-phosphate biosynthesis; 1-deoxy-D-xylulose 5-phosphate from D-glyceraldehyde 3-phosphate and pyruvate: step 1/1.</text>
</comment>
<feature type="binding site" evidence="10">
    <location>
        <position position="179"/>
    </location>
    <ligand>
        <name>Mg(2+)</name>
        <dbReference type="ChEBI" id="CHEBI:18420"/>
    </ligand>
</feature>
<feature type="binding site" evidence="10">
    <location>
        <position position="361"/>
    </location>
    <ligand>
        <name>thiamine diphosphate</name>
        <dbReference type="ChEBI" id="CHEBI:58937"/>
    </ligand>
</feature>
<dbReference type="Gene3D" id="3.40.50.920">
    <property type="match status" value="1"/>
</dbReference>
<feature type="binding site" evidence="10">
    <location>
        <position position="78"/>
    </location>
    <ligand>
        <name>thiamine diphosphate</name>
        <dbReference type="ChEBI" id="CHEBI:58937"/>
    </ligand>
</feature>
<dbReference type="CDD" id="cd02007">
    <property type="entry name" value="TPP_DXS"/>
    <property type="match status" value="1"/>
</dbReference>
<comment type="function">
    <text evidence="10">Catalyzes the acyloin condensation reaction between C atoms 2 and 3 of pyruvate and glyceraldehyde 3-phosphate to yield 1-deoxy-D-xylulose-5-phosphate (DXP).</text>
</comment>
<keyword evidence="5 10" id="KW-0479">Metal-binding</keyword>
<keyword evidence="13" id="KW-1185">Reference proteome</keyword>
<keyword evidence="9 10" id="KW-0414">Isoprene biosynthesis</keyword>
<dbReference type="InterPro" id="IPR009014">
    <property type="entry name" value="Transketo_C/PFOR_II"/>
</dbReference>
<dbReference type="GO" id="GO:0016114">
    <property type="term" value="P:terpenoid biosynthetic process"/>
    <property type="evidence" value="ECO:0007669"/>
    <property type="project" value="UniProtKB-UniRule"/>
</dbReference>
<dbReference type="InterPro" id="IPR029061">
    <property type="entry name" value="THDP-binding"/>
</dbReference>
<keyword evidence="4 10" id="KW-0808">Transferase</keyword>